<name>A0A425Y6Q4_9BACT</name>
<dbReference type="Proteomes" id="UP000285794">
    <property type="component" value="Unassembled WGS sequence"/>
</dbReference>
<accession>A0A425Y6Q4</accession>
<dbReference type="AlphaFoldDB" id="A0A425Y6Q4"/>
<organism evidence="1 2">
    <name type="scientific">Ancylomarina euxinus</name>
    <dbReference type="NCBI Taxonomy" id="2283627"/>
    <lineage>
        <taxon>Bacteria</taxon>
        <taxon>Pseudomonadati</taxon>
        <taxon>Bacteroidota</taxon>
        <taxon>Bacteroidia</taxon>
        <taxon>Marinilabiliales</taxon>
        <taxon>Marinifilaceae</taxon>
        <taxon>Ancylomarina</taxon>
    </lineage>
</organism>
<protein>
    <submittedName>
        <fullName evidence="1">3-oxoacyl-ACP synthase</fullName>
    </submittedName>
</protein>
<keyword evidence="2" id="KW-1185">Reference proteome</keyword>
<dbReference type="RefSeq" id="WP_125029500.1">
    <property type="nucleotide sequence ID" value="NZ_JAPXVP010000002.1"/>
</dbReference>
<reference evidence="1 2" key="1">
    <citation type="submission" date="2018-07" db="EMBL/GenBank/DDBJ databases">
        <title>Draft genome sequence of Ancylomarina sp. M1P.</title>
        <authorList>
            <person name="Yadav S."/>
            <person name="Villanueva L."/>
            <person name="Damste J.S.S."/>
        </authorList>
    </citation>
    <scope>NUCLEOTIDE SEQUENCE [LARGE SCALE GENOMIC DNA]</scope>
    <source>
        <strain evidence="1 2">M1P</strain>
    </source>
</reference>
<evidence type="ECO:0000313" key="2">
    <source>
        <dbReference type="Proteomes" id="UP000285794"/>
    </source>
</evidence>
<evidence type="ECO:0000313" key="1">
    <source>
        <dbReference type="EMBL" id="RRG24189.1"/>
    </source>
</evidence>
<comment type="caution">
    <text evidence="1">The sequence shown here is derived from an EMBL/GenBank/DDBJ whole genome shotgun (WGS) entry which is preliminary data.</text>
</comment>
<gene>
    <name evidence="1" type="ORF">DWB61_03495</name>
</gene>
<dbReference type="OrthoDB" id="667380at2"/>
<proteinExistence type="predicted"/>
<sequence length="153" mass="17312">MHTKKELKGLVYHKIMEELDRKIEVIREAIASAKDSRNNDTKSSAGDKYETGREMMQIEIEKNEVLLNQTAKQRKELARIDTSEEFNKVAFGSLVTTDKGTYFISIGIGKIQIDDQICYAISLASPIGGLLKDKAIGDELQFQGRTFKIREII</sequence>
<dbReference type="EMBL" id="QQWG01000002">
    <property type="protein sequence ID" value="RRG24189.1"/>
    <property type="molecule type" value="Genomic_DNA"/>
</dbReference>